<dbReference type="Pfam" id="PF00096">
    <property type="entry name" value="zf-C2H2"/>
    <property type="match status" value="1"/>
</dbReference>
<dbReference type="VEuPathDB" id="VectorBase:ADAR2_000664"/>
<dbReference type="VEuPathDB" id="VectorBase:ADAC003076"/>
<dbReference type="PANTHER" id="PTHR24379">
    <property type="entry name" value="KRAB AND ZINC FINGER DOMAIN-CONTAINING"/>
    <property type="match status" value="1"/>
</dbReference>
<organism evidence="11">
    <name type="scientific">Anopheles darlingi</name>
    <name type="common">Mosquito</name>
    <dbReference type="NCBI Taxonomy" id="43151"/>
    <lineage>
        <taxon>Eukaryota</taxon>
        <taxon>Metazoa</taxon>
        <taxon>Ecdysozoa</taxon>
        <taxon>Arthropoda</taxon>
        <taxon>Hexapoda</taxon>
        <taxon>Insecta</taxon>
        <taxon>Pterygota</taxon>
        <taxon>Neoptera</taxon>
        <taxon>Endopterygota</taxon>
        <taxon>Diptera</taxon>
        <taxon>Nematocera</taxon>
        <taxon>Culicoidea</taxon>
        <taxon>Culicidae</taxon>
        <taxon>Anophelinae</taxon>
        <taxon>Anopheles</taxon>
    </lineage>
</organism>
<dbReference type="InterPro" id="IPR013087">
    <property type="entry name" value="Znf_C2H2_type"/>
</dbReference>
<evidence type="ECO:0000256" key="2">
    <source>
        <dbReference type="ARBA" id="ARBA00022737"/>
    </source>
</evidence>
<feature type="domain" description="C2H2-type" evidence="8">
    <location>
        <begin position="493"/>
        <end position="518"/>
    </location>
</feature>
<evidence type="ECO:0000259" key="8">
    <source>
        <dbReference type="PROSITE" id="PS50157"/>
    </source>
</evidence>
<dbReference type="InterPro" id="IPR036236">
    <property type="entry name" value="Znf_C2H2_sf"/>
</dbReference>
<feature type="compositionally biased region" description="Polar residues" evidence="7">
    <location>
        <begin position="282"/>
        <end position="291"/>
    </location>
</feature>
<keyword evidence="3 5" id="KW-0863">Zinc-finger</keyword>
<dbReference type="OrthoDB" id="8117106at2759"/>
<dbReference type="PROSITE" id="PS50157">
    <property type="entry name" value="ZINC_FINGER_C2H2_2"/>
    <property type="match status" value="5"/>
</dbReference>
<feature type="domain" description="C2H2-type" evidence="8">
    <location>
        <begin position="379"/>
        <end position="402"/>
    </location>
</feature>
<evidence type="ECO:0000256" key="1">
    <source>
        <dbReference type="ARBA" id="ARBA00022723"/>
    </source>
</evidence>
<reference evidence="11" key="1">
    <citation type="submission" date="2018-01" db="EMBL/GenBank/DDBJ databases">
        <title>An insight into the sialome of Amazonian anophelines.</title>
        <authorList>
            <person name="Ribeiro J.M."/>
            <person name="Scarpassa V."/>
            <person name="Calvo E."/>
        </authorList>
    </citation>
    <scope>NUCLEOTIDE SEQUENCE</scope>
</reference>
<dbReference type="InterPro" id="IPR006578">
    <property type="entry name" value="MADF-dom"/>
</dbReference>
<dbReference type="Pfam" id="PF10545">
    <property type="entry name" value="MADF_DNA_bdg"/>
    <property type="match status" value="1"/>
</dbReference>
<dbReference type="GO" id="GO:0008270">
    <property type="term" value="F:zinc ion binding"/>
    <property type="evidence" value="ECO:0007669"/>
    <property type="project" value="UniProtKB-UniRule"/>
</dbReference>
<feature type="domain" description="MADF" evidence="9">
    <location>
        <begin position="19"/>
        <end position="112"/>
    </location>
</feature>
<dbReference type="PROSITE" id="PS51915">
    <property type="entry name" value="ZAD"/>
    <property type="match status" value="1"/>
</dbReference>
<dbReference type="Gene3D" id="3.30.160.60">
    <property type="entry name" value="Classic Zinc Finger"/>
    <property type="match status" value="4"/>
</dbReference>
<evidence type="ECO:0000256" key="7">
    <source>
        <dbReference type="SAM" id="MobiDB-lite"/>
    </source>
</evidence>
<feature type="domain" description="ZAD" evidence="10">
    <location>
        <begin position="126"/>
        <end position="202"/>
    </location>
</feature>
<dbReference type="PANTHER" id="PTHR24379:SF121">
    <property type="entry name" value="C2H2-TYPE DOMAIN-CONTAINING PROTEIN"/>
    <property type="match status" value="1"/>
</dbReference>
<dbReference type="SMART" id="SM00355">
    <property type="entry name" value="ZnF_C2H2"/>
    <property type="match status" value="6"/>
</dbReference>
<protein>
    <submittedName>
        <fullName evidence="11">Putative alcohol dehydrogenase transcription factor myb/sant-like protein</fullName>
    </submittedName>
</protein>
<feature type="binding site" evidence="6">
    <location>
        <position position="131"/>
    </location>
    <ligand>
        <name>Zn(2+)</name>
        <dbReference type="ChEBI" id="CHEBI:29105"/>
    </ligand>
</feature>
<evidence type="ECO:0000256" key="3">
    <source>
        <dbReference type="ARBA" id="ARBA00022771"/>
    </source>
</evidence>
<proteinExistence type="predicted"/>
<accession>A0A2M4CZ00</accession>
<dbReference type="SMART" id="SM00868">
    <property type="entry name" value="zf-AD"/>
    <property type="match status" value="1"/>
</dbReference>
<evidence type="ECO:0000259" key="9">
    <source>
        <dbReference type="PROSITE" id="PS51029"/>
    </source>
</evidence>
<dbReference type="RefSeq" id="XP_049529646.1">
    <property type="nucleotide sequence ID" value="XM_049673689.1"/>
</dbReference>
<dbReference type="InterPro" id="IPR012934">
    <property type="entry name" value="Znf_AD"/>
</dbReference>
<keyword evidence="2" id="KW-0677">Repeat</keyword>
<dbReference type="SUPFAM" id="SSF57667">
    <property type="entry name" value="beta-beta-alpha zinc fingers"/>
    <property type="match status" value="3"/>
</dbReference>
<evidence type="ECO:0000256" key="5">
    <source>
        <dbReference type="PROSITE-ProRule" id="PRU00042"/>
    </source>
</evidence>
<dbReference type="PROSITE" id="PS51029">
    <property type="entry name" value="MADF"/>
    <property type="match status" value="1"/>
</dbReference>
<dbReference type="PROSITE" id="PS00028">
    <property type="entry name" value="ZINC_FINGER_C2H2_1"/>
    <property type="match status" value="6"/>
</dbReference>
<dbReference type="GeneID" id="125948050"/>
<feature type="compositionally biased region" description="Basic and acidic residues" evidence="7">
    <location>
        <begin position="258"/>
        <end position="274"/>
    </location>
</feature>
<keyword evidence="1 6" id="KW-0479">Metal-binding</keyword>
<evidence type="ECO:0000256" key="6">
    <source>
        <dbReference type="PROSITE-ProRule" id="PRU01263"/>
    </source>
</evidence>
<keyword evidence="4 6" id="KW-0862">Zinc</keyword>
<evidence type="ECO:0000259" key="10">
    <source>
        <dbReference type="PROSITE" id="PS51915"/>
    </source>
</evidence>
<feature type="region of interest" description="Disordered" evidence="7">
    <location>
        <begin position="258"/>
        <end position="320"/>
    </location>
</feature>
<dbReference type="EMBL" id="GGFL01006349">
    <property type="protein sequence ID" value="MBW70527.1"/>
    <property type="molecule type" value="Transcribed_RNA"/>
</dbReference>
<feature type="binding site" evidence="6">
    <location>
        <position position="175"/>
    </location>
    <ligand>
        <name>Zn(2+)</name>
        <dbReference type="ChEBI" id="CHEBI:29105"/>
    </ligand>
</feature>
<dbReference type="GO" id="GO:0005634">
    <property type="term" value="C:nucleus"/>
    <property type="evidence" value="ECO:0007669"/>
    <property type="project" value="InterPro"/>
</dbReference>
<feature type="compositionally biased region" description="Basic and acidic residues" evidence="7">
    <location>
        <begin position="297"/>
        <end position="310"/>
    </location>
</feature>
<sequence length="518" mass="59421">MDCPPKKTYKKLDPEQSLKLIEQVKKYPCLWCKMTKDFKNMRKQAVAWNKIADELNISLADAKHCWKSLQASFRVYKAKVRNSVTTGSGKDHIYTPRWFAYQSMMFLCESADAVKTNDTVFGKMSNCCRFCMSQDCENLMLLSSAFEGLSFSILDVQQATGISISDSEITYLAVCAKCVIRIEIAVGFRRSCINENVKFMQLFGHIIYKLRLSNNAEANVKHEEYIEDDSLQSSNNAEANVKHEEYIEDDSLQKEMVLEKEPSDEQSLEAHDEPAFLPEPDSGSTLAGTASNRKKAQTKERIGDSEEDKPNNPNKRRKSNGHRKLLCGICGVLVYNLPDHTRSHTKENLHKCPHCPVQMAHSNNLWAHVRAVHEKVIVKSCEPCGKGFFTHLSYKSHLRTYHNIGAQYQCEICLKMFRHPSSRRAHIQRMHKGQEGKHECQICQKKFLDRGRLNRHETVHTGNTPYACIHCPKRFKSAFAKKTHELTHSGIEFACTLCTKVYRYKSQLSMHFRKCHPA</sequence>
<feature type="domain" description="C2H2-type" evidence="8">
    <location>
        <begin position="408"/>
        <end position="436"/>
    </location>
</feature>
<evidence type="ECO:0000256" key="4">
    <source>
        <dbReference type="ARBA" id="ARBA00022833"/>
    </source>
</evidence>
<name>A0A2M4CZ00_ANODA</name>
<evidence type="ECO:0000313" key="11">
    <source>
        <dbReference type="EMBL" id="MBW70527.1"/>
    </source>
</evidence>
<dbReference type="AlphaFoldDB" id="A0A2M4CZ00"/>
<feature type="domain" description="C2H2-type" evidence="8">
    <location>
        <begin position="466"/>
        <end position="493"/>
    </location>
</feature>
<dbReference type="SMART" id="SM00595">
    <property type="entry name" value="MADF"/>
    <property type="match status" value="1"/>
</dbReference>
<feature type="binding site" evidence="6">
    <location>
        <position position="178"/>
    </location>
    <ligand>
        <name>Zn(2+)</name>
        <dbReference type="ChEBI" id="CHEBI:29105"/>
    </ligand>
</feature>
<feature type="domain" description="C2H2-type" evidence="8">
    <location>
        <begin position="438"/>
        <end position="465"/>
    </location>
</feature>
<feature type="binding site" evidence="6">
    <location>
        <position position="128"/>
    </location>
    <ligand>
        <name>Zn(2+)</name>
        <dbReference type="ChEBI" id="CHEBI:29105"/>
    </ligand>
</feature>